<sequence>MNLKPGDVAESRSFLTRDRIVGTYSFHWYDIHAGAHLADPDGADAPTAHPPGLEHFSCKSVRWHKRRLADMEAAGIDLALMAFRD</sequence>
<proteinExistence type="predicted"/>
<dbReference type="Proteomes" id="UP000477311">
    <property type="component" value="Unassembled WGS sequence"/>
</dbReference>
<accession>A0A6M1RP28</accession>
<protein>
    <submittedName>
        <fullName evidence="1">Uncharacterized protein</fullName>
    </submittedName>
</protein>
<organism evidence="1 2">
    <name type="scientific">Limisphaera ngatamarikiensis</name>
    <dbReference type="NCBI Taxonomy" id="1324935"/>
    <lineage>
        <taxon>Bacteria</taxon>
        <taxon>Pseudomonadati</taxon>
        <taxon>Verrucomicrobiota</taxon>
        <taxon>Verrucomicrobiia</taxon>
        <taxon>Limisphaerales</taxon>
        <taxon>Limisphaeraceae</taxon>
        <taxon>Limisphaera</taxon>
    </lineage>
</organism>
<dbReference type="EMBL" id="JAAKYA010000053">
    <property type="protein sequence ID" value="NGO39423.1"/>
    <property type="molecule type" value="Genomic_DNA"/>
</dbReference>
<keyword evidence="2" id="KW-1185">Reference proteome</keyword>
<dbReference type="RefSeq" id="WP_165107432.1">
    <property type="nucleotide sequence ID" value="NZ_JAAKYA010000053.1"/>
</dbReference>
<evidence type="ECO:0000313" key="2">
    <source>
        <dbReference type="Proteomes" id="UP000477311"/>
    </source>
</evidence>
<comment type="caution">
    <text evidence="1">The sequence shown here is derived from an EMBL/GenBank/DDBJ whole genome shotgun (WGS) entry which is preliminary data.</text>
</comment>
<name>A0A6M1RP28_9BACT</name>
<evidence type="ECO:0000313" key="1">
    <source>
        <dbReference type="EMBL" id="NGO39423.1"/>
    </source>
</evidence>
<reference evidence="1 2" key="1">
    <citation type="submission" date="2020-02" db="EMBL/GenBank/DDBJ databases">
        <title>Draft genome sequence of Limisphaera ngatamarikiensis NGM72.4T, a thermophilic Verrucomicrobia grouped in subdivision 3.</title>
        <authorList>
            <person name="Carere C.R."/>
            <person name="Steen J."/>
            <person name="Hugenholtz P."/>
            <person name="Stott M.B."/>
        </authorList>
    </citation>
    <scope>NUCLEOTIDE SEQUENCE [LARGE SCALE GENOMIC DNA]</scope>
    <source>
        <strain evidence="1 2">NGM72.4</strain>
    </source>
</reference>
<dbReference type="AlphaFoldDB" id="A0A6M1RP28"/>
<gene>
    <name evidence="1" type="ORF">G4L39_08430</name>
</gene>